<gene>
    <name evidence="2" type="ORF">AB0L16_06810</name>
</gene>
<dbReference type="Proteomes" id="UP001552594">
    <property type="component" value="Unassembled WGS sequence"/>
</dbReference>
<dbReference type="SUPFAM" id="SSF51905">
    <property type="entry name" value="FAD/NAD(P)-binding domain"/>
    <property type="match status" value="1"/>
</dbReference>
<dbReference type="PANTHER" id="PTHR43422:SF3">
    <property type="entry name" value="THIAMINE THIAZOLE SYNTHASE"/>
    <property type="match status" value="1"/>
</dbReference>
<name>A0ABV3JV27_STRON</name>
<dbReference type="PANTHER" id="PTHR43422">
    <property type="entry name" value="THIAMINE THIAZOLE SYNTHASE"/>
    <property type="match status" value="1"/>
</dbReference>
<evidence type="ECO:0000313" key="3">
    <source>
        <dbReference type="Proteomes" id="UP001552594"/>
    </source>
</evidence>
<sequence>MIAPNPRPASAGDRRRGRPRRAVVLGASMAGMLAAAALRGHAEEIVVVERDCLPEEAAPRKGLPQARHAHLLMSGGARAVESLLPGTTRRWLGAGAHRIALPSSLVVLTADGWARRWPESQFLIACSRDLLDHVVRQQALAHPEIVLRTRCEAVALLGDAVRITGVRLRHLDSGGSESLATDLVVDATGRGSPAARWLSGLGLPVVREETVDSGLVYASRIFQAPPRAESIPVVSVQAVSGTPEPGRGGTLLPIEGGRWLLTLAGTRGGEPTGETAEFEHFARSLRHPLLADLIARASPLTDVHLTRTTVNRRRFYERSPSWPEGYLVLGDAVASFNPIYGQGMTVAAQCALALRAELTGGGGLTGPGLARRAQRAAARPVSGAWSLATGDDMRYPGATGNRSAVAVRLTHGYFQRLVRTSMCRPAVSRALLDVMTLSEPWPALVRPRMLLEALRGPDPGRRPPPEPPITAAERECWGLAADVP</sequence>
<dbReference type="RefSeq" id="WP_338323696.1">
    <property type="nucleotide sequence ID" value="NZ_JBFAUK010000004.1"/>
</dbReference>
<accession>A0ABV3JV27</accession>
<feature type="region of interest" description="Disordered" evidence="1">
    <location>
        <begin position="454"/>
        <end position="474"/>
    </location>
</feature>
<dbReference type="Gene3D" id="3.50.50.60">
    <property type="entry name" value="FAD/NAD(P)-binding domain"/>
    <property type="match status" value="1"/>
</dbReference>
<dbReference type="EMBL" id="JBFAUK010000004">
    <property type="protein sequence ID" value="MEV5506174.1"/>
    <property type="molecule type" value="Genomic_DNA"/>
</dbReference>
<comment type="caution">
    <text evidence="2">The sequence shown here is derived from an EMBL/GenBank/DDBJ whole genome shotgun (WGS) entry which is preliminary data.</text>
</comment>
<reference evidence="2 3" key="1">
    <citation type="submission" date="2024-06" db="EMBL/GenBank/DDBJ databases">
        <title>The Natural Products Discovery Center: Release of the First 8490 Sequenced Strains for Exploring Actinobacteria Biosynthetic Diversity.</title>
        <authorList>
            <person name="Kalkreuter E."/>
            <person name="Kautsar S.A."/>
            <person name="Yang D."/>
            <person name="Bader C.D."/>
            <person name="Teijaro C.N."/>
            <person name="Fluegel L."/>
            <person name="Davis C.M."/>
            <person name="Simpson J.R."/>
            <person name="Lauterbach L."/>
            <person name="Steele A.D."/>
            <person name="Gui C."/>
            <person name="Meng S."/>
            <person name="Li G."/>
            <person name="Viehrig K."/>
            <person name="Ye F."/>
            <person name="Su P."/>
            <person name="Kiefer A.F."/>
            <person name="Nichols A."/>
            <person name="Cepeda A.J."/>
            <person name="Yan W."/>
            <person name="Fan B."/>
            <person name="Jiang Y."/>
            <person name="Adhikari A."/>
            <person name="Zheng C.-J."/>
            <person name="Schuster L."/>
            <person name="Cowan T.M."/>
            <person name="Smanski M.J."/>
            <person name="Chevrette M.G."/>
            <person name="De Carvalho L.P.S."/>
            <person name="Shen B."/>
        </authorList>
    </citation>
    <scope>NUCLEOTIDE SEQUENCE [LARGE SCALE GENOMIC DNA]</scope>
    <source>
        <strain evidence="2 3">NPDC052347</strain>
    </source>
</reference>
<proteinExistence type="predicted"/>
<evidence type="ECO:0000256" key="1">
    <source>
        <dbReference type="SAM" id="MobiDB-lite"/>
    </source>
</evidence>
<keyword evidence="3" id="KW-1185">Reference proteome</keyword>
<organism evidence="2 3">
    <name type="scientific">Streptomyces orinoci</name>
    <name type="common">Streptoverticillium orinoci</name>
    <dbReference type="NCBI Taxonomy" id="67339"/>
    <lineage>
        <taxon>Bacteria</taxon>
        <taxon>Bacillati</taxon>
        <taxon>Actinomycetota</taxon>
        <taxon>Actinomycetes</taxon>
        <taxon>Kitasatosporales</taxon>
        <taxon>Streptomycetaceae</taxon>
        <taxon>Streptomyces</taxon>
    </lineage>
</organism>
<evidence type="ECO:0000313" key="2">
    <source>
        <dbReference type="EMBL" id="MEV5506174.1"/>
    </source>
</evidence>
<protein>
    <submittedName>
        <fullName evidence="2">Pyridine nucleotide-disulfide oxidoreductase</fullName>
    </submittedName>
</protein>
<dbReference type="InterPro" id="IPR036188">
    <property type="entry name" value="FAD/NAD-bd_sf"/>
</dbReference>